<dbReference type="InterPro" id="IPR011042">
    <property type="entry name" value="6-blade_b-propeller_TolB-like"/>
</dbReference>
<sequence>MELNKHVSRRHFLKYLGTGFASLAAAYSGLGSLSSRASEATELNTYDQLPETFNPTKHTADDADQLLLAGGLAYSVLAAYGDTINASGDTLGMNSSYTSFFPIPGSDSEALLWVNHEFAQYSWMVDRSEAVAWEQQKQLLYEQGGSVLHLKKDAFGQWKLATDSTLAYRVSGLTPIELSGPVRGTSAVNGATLVQGTLANRGGAKTLWNTQLTGENQFEAASRDAGLALSHYGWIVEVDPFNKRRKPVKHTALGRFHHGSAAMTLSSDNRVVVYMGEDSPEGFIYKYVSAGKWTEAGDTQTSELLSEGTLYAADFIQGRWIELSLDNVRNQLKRITYQAPESLYKSKETLLEQFQSQSDVLASASEAALIVGATPCDRPAELTVHPRDRSVFVACTQNDNRGNLHGQIIRLKESSGDTFTSETFIAGGRQSGFSSPGSLTIDNNGNLWVGSDISPERLNTGAWSEFKNNGLYLIHPTGSAQKTKQYASAPTEAALCGLSFTDYQATVFMAVNHPGASGVGTASPTSSWQHRFGKRDPRSAVVVITQSLL</sequence>
<protein>
    <submittedName>
        <fullName evidence="1">DUF839 domain-containing protein</fullName>
    </submittedName>
</protein>
<comment type="caution">
    <text evidence="1">The sequence shown here is derived from an EMBL/GenBank/DDBJ whole genome shotgun (WGS) entry which is preliminary data.</text>
</comment>
<dbReference type="SUPFAM" id="SSF63829">
    <property type="entry name" value="Calcium-dependent phosphotriesterase"/>
    <property type="match status" value="1"/>
</dbReference>
<evidence type="ECO:0000313" key="2">
    <source>
        <dbReference type="Proteomes" id="UP000317036"/>
    </source>
</evidence>
<dbReference type="PANTHER" id="PTHR35399">
    <property type="entry name" value="SLR8030 PROTEIN"/>
    <property type="match status" value="1"/>
</dbReference>
<dbReference type="OrthoDB" id="9801383at2"/>
<organism evidence="1 2">
    <name type="scientific">Paenibacillus cremeus</name>
    <dbReference type="NCBI Taxonomy" id="2163881"/>
    <lineage>
        <taxon>Bacteria</taxon>
        <taxon>Bacillati</taxon>
        <taxon>Bacillota</taxon>
        <taxon>Bacilli</taxon>
        <taxon>Bacillales</taxon>
        <taxon>Paenibacillaceae</taxon>
        <taxon>Paenibacillus</taxon>
    </lineage>
</organism>
<proteinExistence type="predicted"/>
<dbReference type="PROSITE" id="PS51318">
    <property type="entry name" value="TAT"/>
    <property type="match status" value="1"/>
</dbReference>
<dbReference type="PANTHER" id="PTHR35399:SF2">
    <property type="entry name" value="DUF839 DOMAIN-CONTAINING PROTEIN"/>
    <property type="match status" value="1"/>
</dbReference>
<name>A0A559KB88_9BACL</name>
<dbReference type="Gene3D" id="2.120.10.30">
    <property type="entry name" value="TolB, C-terminal domain"/>
    <property type="match status" value="1"/>
</dbReference>
<evidence type="ECO:0000313" key="1">
    <source>
        <dbReference type="EMBL" id="TVY09398.1"/>
    </source>
</evidence>
<reference evidence="1 2" key="1">
    <citation type="submission" date="2019-07" db="EMBL/GenBank/DDBJ databases">
        <authorList>
            <person name="Kim J."/>
        </authorList>
    </citation>
    <scope>NUCLEOTIDE SEQUENCE [LARGE SCALE GENOMIC DNA]</scope>
    <source>
        <strain evidence="1 2">JC52</strain>
    </source>
</reference>
<accession>A0A559KB88</accession>
<dbReference type="RefSeq" id="WP_144847332.1">
    <property type="nucleotide sequence ID" value="NZ_VNJI01000014.1"/>
</dbReference>
<dbReference type="InterPro" id="IPR008557">
    <property type="entry name" value="PhoX"/>
</dbReference>
<dbReference type="AlphaFoldDB" id="A0A559KB88"/>
<keyword evidence="2" id="KW-1185">Reference proteome</keyword>
<gene>
    <name evidence="1" type="ORF">FPZ49_13155</name>
</gene>
<dbReference type="Proteomes" id="UP000317036">
    <property type="component" value="Unassembled WGS sequence"/>
</dbReference>
<dbReference type="InterPro" id="IPR006311">
    <property type="entry name" value="TAT_signal"/>
</dbReference>
<dbReference type="Pfam" id="PF05787">
    <property type="entry name" value="PhoX"/>
    <property type="match status" value="1"/>
</dbReference>
<dbReference type="EMBL" id="VNJI01000014">
    <property type="protein sequence ID" value="TVY09398.1"/>
    <property type="molecule type" value="Genomic_DNA"/>
</dbReference>